<gene>
    <name evidence="2" type="ORF">NKR23_g1984</name>
</gene>
<feature type="region of interest" description="Disordered" evidence="1">
    <location>
        <begin position="957"/>
        <end position="1058"/>
    </location>
</feature>
<feature type="region of interest" description="Disordered" evidence="1">
    <location>
        <begin position="1075"/>
        <end position="1558"/>
    </location>
</feature>
<feature type="compositionally biased region" description="Polar residues" evidence="1">
    <location>
        <begin position="783"/>
        <end position="800"/>
    </location>
</feature>
<feature type="compositionally biased region" description="Acidic residues" evidence="1">
    <location>
        <begin position="1355"/>
        <end position="1369"/>
    </location>
</feature>
<feature type="region of interest" description="Disordered" evidence="1">
    <location>
        <begin position="723"/>
        <end position="922"/>
    </location>
</feature>
<feature type="region of interest" description="Disordered" evidence="1">
    <location>
        <begin position="275"/>
        <end position="432"/>
    </location>
</feature>
<dbReference type="Proteomes" id="UP001174694">
    <property type="component" value="Unassembled WGS sequence"/>
</dbReference>
<feature type="region of interest" description="Disordered" evidence="1">
    <location>
        <begin position="45"/>
        <end position="263"/>
    </location>
</feature>
<protein>
    <submittedName>
        <fullName evidence="2">Uncharacterized protein</fullName>
    </submittedName>
</protein>
<feature type="compositionally biased region" description="Basic and acidic residues" evidence="1">
    <location>
        <begin position="1431"/>
        <end position="1461"/>
    </location>
</feature>
<feature type="compositionally biased region" description="Polar residues" evidence="1">
    <location>
        <begin position="866"/>
        <end position="881"/>
    </location>
</feature>
<name>A0AA38RN72_9PEZI</name>
<feature type="compositionally biased region" description="Basic and acidic residues" evidence="1">
    <location>
        <begin position="331"/>
        <end position="340"/>
    </location>
</feature>
<feature type="compositionally biased region" description="Polar residues" evidence="1">
    <location>
        <begin position="1223"/>
        <end position="1232"/>
    </location>
</feature>
<feature type="compositionally biased region" description="Low complexity" evidence="1">
    <location>
        <begin position="341"/>
        <end position="355"/>
    </location>
</feature>
<feature type="compositionally biased region" description="Basic and acidic residues" evidence="1">
    <location>
        <begin position="655"/>
        <end position="669"/>
    </location>
</feature>
<reference evidence="2" key="1">
    <citation type="submission" date="2022-07" db="EMBL/GenBank/DDBJ databases">
        <title>Fungi with potential for degradation of polypropylene.</title>
        <authorList>
            <person name="Gostincar C."/>
        </authorList>
    </citation>
    <scope>NUCLEOTIDE SEQUENCE</scope>
    <source>
        <strain evidence="2">EXF-13308</strain>
    </source>
</reference>
<feature type="compositionally biased region" description="Low complexity" evidence="1">
    <location>
        <begin position="1169"/>
        <end position="1182"/>
    </location>
</feature>
<feature type="compositionally biased region" description="Low complexity" evidence="1">
    <location>
        <begin position="1236"/>
        <end position="1247"/>
    </location>
</feature>
<feature type="compositionally biased region" description="Low complexity" evidence="1">
    <location>
        <begin position="1462"/>
        <end position="1474"/>
    </location>
</feature>
<sequence length="1571" mass="167996">MFGSRRRHAPAQLPSASTVDPDAATAAASAFKRRASSASLSAAAAAAALKARPITPTNVAQVQTKRTMRRSSSVASASSAASAPETGRRPAPLQRRGSSGSLTERTFRSPSPHRPGSAGRSSIQADDMPPVPSIPKDVHSRGARGDQQPAGPKSLGISSPPFKVASQKMGEEGSGSWFGAAKVGDASNVRTSDAALQERPSSRGSSINFSYPARVRIGSPPPASPTLAKEETRPTKQSSTRSPRSASVSSDMSLVYDPNSRRMVPRAELLEAEYRVTEAAEKPKPRKKKQTPTRAGSHLAQGTMGRTHGSLIDSGVPNEATKAAAASLRSHRAEERHPAFYEEQQPQPEQAATEPVSASPRQELRVSAESQPTQPKAQIPVSPSSNAPEVYTSSSSSTLPTARQPVLGRKVSTVREETEHEEEGFDSQASYPQSAAAALDAVPVRQTIYEQELSGLPSHDAQPAEVMAAEPVAFTPSIPVELPAAPTPPPAEPPAFLVERRAASMEPRETESLRRERSHSNSPARIAHFGPVNDNLTVRHSPPPRSVSPRKSALKQQSPSRGASPTGDSPEAQPEGAPVQRRKSVRVSFDDENTVVLGRAASPDHTDSPVVPSPQTSKRIPWLSNIGRNKKKDLIPLDDDEIMKPRPALPSFGSVREKKQVPKEQDERPLVTPLDSAHSPPGPSSPVVKASIPSVIEAEVLGQSSDHALGSLLNDSASRNEANISKFREPLPPVVTSIEGSGYVSDSPSSSDNESELIADTPRSEPAVLSQASTLVSEVEQDTPASDTLTSPDNDAQQVASEVKDFAPDASDSPIKEAGPTIPEISITQPSPAIPHETEQASYLDVPGSFPETDSDRDDASKGAISESTAAQPATESTPIRQVTFEPVIRKEDTKSTAQTPSTVLATQPAIADDTDDTDSSEVFSDAYEDLSEIEGDGFLSLDAVVDSPLVTPAPHSIFARAAEAQKQAAEAAKTTQEQGPPSTQPPLSEDDWEKAKTYWRSLTQDKRAQLEREAREEAGAEADLEEQVHEDRKPMRKKSVEKRAAERKALQLQKAIEQEKSANADRVYMIKPGTKVEADPFAPTSKTTKKPREQQAQPAQRKAEAVPRIRKSMRGGDAEDISSKTEEGVPRLRKSMRTDGPASSKRPVSLDVTGSAPQAPKGHTRAVSDTASSQASARAASQGVTSIMPPSLRRRGSDSSASSFKRSRGSIGEGFGFRKTMRPQSPASQVESGKAASSRFSLRSLSPTGSAFRRAPAANTSPASMGGGMRSTLRGASENKGKGSRSAFGRGKAAGKKTSRFDDSSDEDVVPNFRSRFDDSSDEDVAPTPLPPLSVPKSKRASTAARVPSSPTVVEEDEQSSDLPDSDDEKTQRGARATNGAKSSLGTGTLRRSRSGRGQLGSRQSAPLTNGDTKARRTSILSVLRRKKRDGRDKISRTEPTESAARRDTNLERTSEELKSLRSGSQRSRQTGSPKLQKRMASFPGPVRRESWPLPDGQDEGDEEKAEERPVTPEAALAEDGTSPQKQSSLRPAFLHRRTMSTQGTIDTEGVGSKKKKKFGALRRIFKLDD</sequence>
<feature type="compositionally biased region" description="Low complexity" evidence="1">
    <location>
        <begin position="238"/>
        <end position="253"/>
    </location>
</feature>
<organism evidence="2 3">
    <name type="scientific">Pleurostoma richardsiae</name>
    <dbReference type="NCBI Taxonomy" id="41990"/>
    <lineage>
        <taxon>Eukaryota</taxon>
        <taxon>Fungi</taxon>
        <taxon>Dikarya</taxon>
        <taxon>Ascomycota</taxon>
        <taxon>Pezizomycotina</taxon>
        <taxon>Sordariomycetes</taxon>
        <taxon>Sordariomycetidae</taxon>
        <taxon>Calosphaeriales</taxon>
        <taxon>Pleurostomataceae</taxon>
        <taxon>Pleurostoma</taxon>
    </lineage>
</organism>
<feature type="compositionally biased region" description="Basic and acidic residues" evidence="1">
    <location>
        <begin position="1004"/>
        <end position="1019"/>
    </location>
</feature>
<feature type="compositionally biased region" description="Polar residues" evidence="1">
    <location>
        <begin position="368"/>
        <end position="401"/>
    </location>
</feature>
<comment type="caution">
    <text evidence="2">The sequence shown here is derived from an EMBL/GenBank/DDBJ whole genome shotgun (WGS) entry which is preliminary data.</text>
</comment>
<feature type="compositionally biased region" description="Basic and acidic residues" evidence="1">
    <location>
        <begin position="1115"/>
        <end position="1131"/>
    </location>
</feature>
<proteinExistence type="predicted"/>
<evidence type="ECO:0000313" key="3">
    <source>
        <dbReference type="Proteomes" id="UP001174694"/>
    </source>
</evidence>
<feature type="compositionally biased region" description="Polar residues" evidence="1">
    <location>
        <begin position="896"/>
        <end position="906"/>
    </location>
</feature>
<feature type="region of interest" description="Disordered" evidence="1">
    <location>
        <begin position="479"/>
        <end position="690"/>
    </location>
</feature>
<feature type="compositionally biased region" description="Polar residues" evidence="1">
    <location>
        <begin position="55"/>
        <end position="65"/>
    </location>
</feature>
<feature type="region of interest" description="Disordered" evidence="1">
    <location>
        <begin position="1"/>
        <end position="22"/>
    </location>
</feature>
<dbReference type="EMBL" id="JANBVO010000003">
    <property type="protein sequence ID" value="KAJ9155148.1"/>
    <property type="molecule type" value="Genomic_DNA"/>
</dbReference>
<accession>A0AA38RN72</accession>
<evidence type="ECO:0000313" key="2">
    <source>
        <dbReference type="EMBL" id="KAJ9155148.1"/>
    </source>
</evidence>
<keyword evidence="3" id="KW-1185">Reference proteome</keyword>
<feature type="compositionally biased region" description="Polar residues" evidence="1">
    <location>
        <begin position="554"/>
        <end position="567"/>
    </location>
</feature>
<feature type="compositionally biased region" description="Basic and acidic residues" evidence="1">
    <location>
        <begin position="498"/>
        <end position="519"/>
    </location>
</feature>
<feature type="compositionally biased region" description="Low complexity" evidence="1">
    <location>
        <begin position="962"/>
        <end position="979"/>
    </location>
</feature>
<feature type="compositionally biased region" description="Low complexity" evidence="1">
    <location>
        <begin position="1384"/>
        <end position="1406"/>
    </location>
</feature>
<feature type="compositionally biased region" description="Low complexity" evidence="1">
    <location>
        <begin position="71"/>
        <end position="83"/>
    </location>
</feature>
<evidence type="ECO:0000256" key="1">
    <source>
        <dbReference type="SAM" id="MobiDB-lite"/>
    </source>
</evidence>